<dbReference type="InterPro" id="IPR004429">
    <property type="entry name" value="Isopropylmalate_DH"/>
</dbReference>
<comment type="subunit">
    <text evidence="5 14 15">Homodimer.</text>
</comment>
<feature type="binding site" evidence="14">
    <location>
        <begin position="77"/>
        <end position="90"/>
    </location>
    <ligand>
        <name>NAD(+)</name>
        <dbReference type="ChEBI" id="CHEBI:57540"/>
    </ligand>
</feature>
<dbReference type="EMBL" id="CP080776">
    <property type="protein sequence ID" value="UWP95022.1"/>
    <property type="molecule type" value="Genomic_DNA"/>
</dbReference>
<keyword evidence="11 14" id="KW-0520">NAD</keyword>
<keyword evidence="10 14" id="KW-0560">Oxidoreductase</keyword>
<feature type="site" description="Important for catalysis" evidence="14">
    <location>
        <position position="142"/>
    </location>
</feature>
<evidence type="ECO:0000313" key="18">
    <source>
        <dbReference type="Proteomes" id="UP001057991"/>
    </source>
</evidence>
<feature type="binding site" evidence="14">
    <location>
        <position position="135"/>
    </location>
    <ligand>
        <name>substrate</name>
    </ligand>
</feature>
<evidence type="ECO:0000256" key="11">
    <source>
        <dbReference type="ARBA" id="ARBA00023027"/>
    </source>
</evidence>
<comment type="cofactor">
    <cofactor evidence="14 15">
        <name>Mg(2+)</name>
        <dbReference type="ChEBI" id="CHEBI:18420"/>
    </cofactor>
    <cofactor evidence="14 15">
        <name>Mn(2+)</name>
        <dbReference type="ChEBI" id="CHEBI:29035"/>
    </cofactor>
    <text evidence="14 15">Binds 1 Mg(2+) or Mn(2+) ion per subunit.</text>
</comment>
<comment type="similarity">
    <text evidence="4 14">Belongs to the isocitrate and isopropylmalate dehydrogenases family. LeuB type 1 subfamily.</text>
</comment>
<dbReference type="InterPro" id="IPR024084">
    <property type="entry name" value="IsoPropMal-DH-like_dom"/>
</dbReference>
<dbReference type="GO" id="GO:0009098">
    <property type="term" value="P:L-leucine biosynthetic process"/>
    <property type="evidence" value="ECO:0007669"/>
    <property type="project" value="UniProtKB-UniRule"/>
</dbReference>
<accession>A0A9Q9HAX9</accession>
<dbReference type="PANTHER" id="PTHR42979:SF1">
    <property type="entry name" value="3-ISOPROPYLMALATE DEHYDROGENASE"/>
    <property type="match status" value="1"/>
</dbReference>
<feature type="binding site" evidence="14">
    <location>
        <position position="107"/>
    </location>
    <ligand>
        <name>substrate</name>
    </ligand>
</feature>
<evidence type="ECO:0000256" key="12">
    <source>
        <dbReference type="ARBA" id="ARBA00023211"/>
    </source>
</evidence>
<keyword evidence="7 14" id="KW-0028">Amino-acid biosynthesis</keyword>
<feature type="site" description="Important for catalysis" evidence="14">
    <location>
        <position position="192"/>
    </location>
</feature>
<dbReference type="GO" id="GO:0000287">
    <property type="term" value="F:magnesium ion binding"/>
    <property type="evidence" value="ECO:0007669"/>
    <property type="project" value="InterPro"/>
</dbReference>
<keyword evidence="14" id="KW-0963">Cytoplasm</keyword>
<comment type="pathway">
    <text evidence="3 14 15">Amino-acid biosynthesis; L-leucine biosynthesis; L-leucine from 3-methyl-2-oxobutanoate: step 3/4.</text>
</comment>
<evidence type="ECO:0000256" key="8">
    <source>
        <dbReference type="ARBA" id="ARBA00022723"/>
    </source>
</evidence>
<evidence type="ECO:0000256" key="10">
    <source>
        <dbReference type="ARBA" id="ARBA00023002"/>
    </source>
</evidence>
<evidence type="ECO:0000256" key="9">
    <source>
        <dbReference type="ARBA" id="ARBA00022842"/>
    </source>
</evidence>
<feature type="binding site" evidence="14">
    <location>
        <position position="248"/>
    </location>
    <ligand>
        <name>Mg(2+)</name>
        <dbReference type="ChEBI" id="CHEBI:18420"/>
    </ligand>
</feature>
<feature type="binding site" evidence="14">
    <location>
        <position position="97"/>
    </location>
    <ligand>
        <name>substrate</name>
    </ligand>
</feature>
<dbReference type="GO" id="GO:0051287">
    <property type="term" value="F:NAD binding"/>
    <property type="evidence" value="ECO:0007669"/>
    <property type="project" value="InterPro"/>
</dbReference>
<keyword evidence="6 14" id="KW-0432">Leucine biosynthesis</keyword>
<gene>
    <name evidence="14 17" type="primary">leuB</name>
    <name evidence="17" type="ORF">K3X48_12615</name>
</gene>
<evidence type="ECO:0000256" key="14">
    <source>
        <dbReference type="HAMAP-Rule" id="MF_01033"/>
    </source>
</evidence>
<dbReference type="Gene3D" id="3.40.718.10">
    <property type="entry name" value="Isopropylmalate Dehydrogenase"/>
    <property type="match status" value="1"/>
</dbReference>
<reference evidence="17" key="1">
    <citation type="submission" date="2021-08" db="EMBL/GenBank/DDBJ databases">
        <authorList>
            <person name="Nwanade C."/>
            <person name="Wang M."/>
            <person name="Masoudi A."/>
            <person name="Yu Z."/>
            <person name="Liu J."/>
        </authorList>
    </citation>
    <scope>NUCLEOTIDE SEQUENCE</scope>
    <source>
        <strain evidence="17">S056</strain>
    </source>
</reference>
<dbReference type="FunFam" id="3.40.718.10:FF:000006">
    <property type="entry name" value="3-isopropylmalate dehydrogenase"/>
    <property type="match status" value="1"/>
</dbReference>
<keyword evidence="9 14" id="KW-0460">Magnesium</keyword>
<evidence type="ECO:0000259" key="16">
    <source>
        <dbReference type="SMART" id="SM01329"/>
    </source>
</evidence>
<comment type="cofactor">
    <cofactor evidence="2">
        <name>Mn(2+)</name>
        <dbReference type="ChEBI" id="CHEBI:29035"/>
    </cofactor>
</comment>
<dbReference type="EC" id="1.1.1.85" evidence="14"/>
<feature type="binding site" evidence="14">
    <location>
        <position position="252"/>
    </location>
    <ligand>
        <name>Mg(2+)</name>
        <dbReference type="ChEBI" id="CHEBI:18420"/>
    </ligand>
</feature>
<dbReference type="NCBIfam" id="TIGR00169">
    <property type="entry name" value="leuB"/>
    <property type="match status" value="1"/>
</dbReference>
<protein>
    <recommendedName>
        <fullName evidence="14">3-isopropylmalate dehydrogenase</fullName>
        <ecNumber evidence="14">1.1.1.85</ecNumber>
    </recommendedName>
    <alternativeName>
        <fullName evidence="14">3-IPM-DH</fullName>
    </alternativeName>
    <alternativeName>
        <fullName evidence="14">Beta-IPM dehydrogenase</fullName>
        <shortName evidence="14">IMDH</shortName>
    </alternativeName>
</protein>
<dbReference type="Proteomes" id="UP001057991">
    <property type="component" value="Chromosome"/>
</dbReference>
<dbReference type="SMART" id="SM01329">
    <property type="entry name" value="Iso_dh"/>
    <property type="match status" value="1"/>
</dbReference>
<dbReference type="RefSeq" id="WP_259805854.1">
    <property type="nucleotide sequence ID" value="NZ_CP080774.1"/>
</dbReference>
<dbReference type="InterPro" id="IPR019818">
    <property type="entry name" value="IsoCit/isopropylmalate_DH_CS"/>
</dbReference>
<proteinExistence type="inferred from homology"/>
<evidence type="ECO:0000256" key="6">
    <source>
        <dbReference type="ARBA" id="ARBA00022430"/>
    </source>
</evidence>
<organism evidence="17 18">
    <name type="scientific">Aliiroseovarius crassostreae</name>
    <dbReference type="NCBI Taxonomy" id="154981"/>
    <lineage>
        <taxon>Bacteria</taxon>
        <taxon>Pseudomonadati</taxon>
        <taxon>Pseudomonadota</taxon>
        <taxon>Alphaproteobacteria</taxon>
        <taxon>Rhodobacterales</taxon>
        <taxon>Paracoccaceae</taxon>
        <taxon>Aliiroseovarius</taxon>
    </lineage>
</organism>
<keyword evidence="12 14" id="KW-0464">Manganese</keyword>
<dbReference type="GO" id="GO:0005829">
    <property type="term" value="C:cytosol"/>
    <property type="evidence" value="ECO:0007669"/>
    <property type="project" value="TreeGrafter"/>
</dbReference>
<dbReference type="Pfam" id="PF00180">
    <property type="entry name" value="Iso_dh"/>
    <property type="match status" value="1"/>
</dbReference>
<sequence>MSNPSLLILPGDGIGQEVMAEVRKVINWIGDKRGVSFDVSEDLVGGAAYDKYGVPLADETMAKAQEVDAVLLGAVGGPKYDDLDFSVKPERGLLRLRKEMDLYSNLRPAQCFDALADFSSLKKDIVSGLDIMIVRELTSGVYFGEPRGIFEENGERVGINTQRYTEAEIERGARSAFELAMKRDKRLCSMEKANVMESGILWREVVERVGKEYPEVELSHMYADNGAMQLVRAPKQFDVIYTDNLFGDILSDCAAMLTGSLGMLPSASLGAPMANGRPKALYEPVHGSAPDIAGEGKANPCACILSFAMALRYSFDMGEEADRLEAAVEQVLADGVRTGDLLNEEGVKPVSTSEMGDAVIAALNASL</sequence>
<evidence type="ECO:0000256" key="13">
    <source>
        <dbReference type="ARBA" id="ARBA00023304"/>
    </source>
</evidence>
<dbReference type="HAMAP" id="MF_01033">
    <property type="entry name" value="LeuB_type1"/>
    <property type="match status" value="1"/>
</dbReference>
<dbReference type="PANTHER" id="PTHR42979">
    <property type="entry name" value="3-ISOPROPYLMALATE DEHYDROGENASE"/>
    <property type="match status" value="1"/>
</dbReference>
<evidence type="ECO:0000256" key="7">
    <source>
        <dbReference type="ARBA" id="ARBA00022605"/>
    </source>
</evidence>
<feature type="binding site" evidence="14">
    <location>
        <begin position="287"/>
        <end position="299"/>
    </location>
    <ligand>
        <name>NAD(+)</name>
        <dbReference type="ChEBI" id="CHEBI:57540"/>
    </ligand>
</feature>
<comment type="function">
    <text evidence="14 15">Catalyzes the oxidation of 3-carboxy-2-hydroxy-4-methylpentanoate (3-isopropylmalate) to 3-carboxy-4-methyl-2-oxopentanoate. The product decarboxylates to 4-methyl-2 oxopentanoate.</text>
</comment>
<evidence type="ECO:0000313" key="17">
    <source>
        <dbReference type="EMBL" id="UWP95022.1"/>
    </source>
</evidence>
<evidence type="ECO:0000256" key="3">
    <source>
        <dbReference type="ARBA" id="ARBA00004762"/>
    </source>
</evidence>
<evidence type="ECO:0000256" key="4">
    <source>
        <dbReference type="ARBA" id="ARBA00008319"/>
    </source>
</evidence>
<evidence type="ECO:0000256" key="1">
    <source>
        <dbReference type="ARBA" id="ARBA00000624"/>
    </source>
</evidence>
<keyword evidence="13 14" id="KW-0100">Branched-chain amino acid biosynthesis</keyword>
<dbReference type="PROSITE" id="PS00470">
    <property type="entry name" value="IDH_IMDH"/>
    <property type="match status" value="1"/>
</dbReference>
<dbReference type="AlphaFoldDB" id="A0A9Q9HAX9"/>
<comment type="subcellular location">
    <subcellularLocation>
        <location evidence="14">Cytoplasm</location>
    </subcellularLocation>
</comment>
<evidence type="ECO:0000256" key="5">
    <source>
        <dbReference type="ARBA" id="ARBA00011738"/>
    </source>
</evidence>
<dbReference type="GO" id="GO:0003862">
    <property type="term" value="F:3-isopropylmalate dehydrogenase activity"/>
    <property type="evidence" value="ECO:0007669"/>
    <property type="project" value="UniProtKB-UniRule"/>
</dbReference>
<evidence type="ECO:0000256" key="15">
    <source>
        <dbReference type="RuleBase" id="RU004445"/>
    </source>
</evidence>
<comment type="catalytic activity">
    <reaction evidence="1 14 15">
        <text>(2R,3S)-3-isopropylmalate + NAD(+) = 4-methyl-2-oxopentanoate + CO2 + NADH</text>
        <dbReference type="Rhea" id="RHEA:32271"/>
        <dbReference type="ChEBI" id="CHEBI:16526"/>
        <dbReference type="ChEBI" id="CHEBI:17865"/>
        <dbReference type="ChEBI" id="CHEBI:35121"/>
        <dbReference type="ChEBI" id="CHEBI:57540"/>
        <dbReference type="ChEBI" id="CHEBI:57945"/>
        <dbReference type="EC" id="1.1.1.85"/>
    </reaction>
</comment>
<feature type="binding site" evidence="14">
    <location>
        <position position="224"/>
    </location>
    <ligand>
        <name>substrate</name>
    </ligand>
</feature>
<name>A0A9Q9HAX9_9RHOB</name>
<feature type="binding site" evidence="14">
    <location>
        <position position="224"/>
    </location>
    <ligand>
        <name>Mg(2+)</name>
        <dbReference type="ChEBI" id="CHEBI:18420"/>
    </ligand>
</feature>
<feature type="domain" description="Isopropylmalate dehydrogenase-like" evidence="16">
    <location>
        <begin position="5"/>
        <end position="359"/>
    </location>
</feature>
<keyword evidence="8 14" id="KW-0479">Metal-binding</keyword>
<evidence type="ECO:0000256" key="2">
    <source>
        <dbReference type="ARBA" id="ARBA00001936"/>
    </source>
</evidence>
<dbReference type="SUPFAM" id="SSF53659">
    <property type="entry name" value="Isocitrate/Isopropylmalate dehydrogenase-like"/>
    <property type="match status" value="1"/>
</dbReference>